<feature type="binding site" evidence="11">
    <location>
        <position position="48"/>
    </location>
    <ligand>
        <name>substrate</name>
    </ligand>
</feature>
<dbReference type="Proteomes" id="UP001596505">
    <property type="component" value="Unassembled WGS sequence"/>
</dbReference>
<keyword evidence="9 11" id="KW-0057">Aromatic amino acid biosynthesis</keyword>
<dbReference type="InterPro" id="IPR000623">
    <property type="entry name" value="Shikimate_kinase/TSH1"/>
</dbReference>
<feature type="binding site" evidence="11">
    <location>
        <position position="6"/>
    </location>
    <ligand>
        <name>Mg(2+)</name>
        <dbReference type="ChEBI" id="CHEBI:18420"/>
    </ligand>
</feature>
<evidence type="ECO:0000256" key="3">
    <source>
        <dbReference type="ARBA" id="ARBA00012154"/>
    </source>
</evidence>
<dbReference type="PANTHER" id="PTHR21087:SF16">
    <property type="entry name" value="SHIKIMATE KINASE 1, CHLOROPLASTIC"/>
    <property type="match status" value="1"/>
</dbReference>
<comment type="caution">
    <text evidence="12">The sequence shown here is derived from an EMBL/GenBank/DDBJ whole genome shotgun (WGS) entry which is preliminary data.</text>
</comment>
<evidence type="ECO:0000256" key="11">
    <source>
        <dbReference type="HAMAP-Rule" id="MF_00109"/>
    </source>
</evidence>
<dbReference type="SUPFAM" id="SSF52540">
    <property type="entry name" value="P-loop containing nucleoside triphosphate hydrolases"/>
    <property type="match status" value="1"/>
</dbReference>
<dbReference type="InterPro" id="IPR023000">
    <property type="entry name" value="Shikimate_kinase_CS"/>
</dbReference>
<comment type="pathway">
    <text evidence="1 11">Metabolic intermediate biosynthesis; chorismate biosynthesis; chorismate from D-erythrose 4-phosphate and phosphoenolpyruvate: step 5/7.</text>
</comment>
<keyword evidence="5 11" id="KW-0808">Transferase</keyword>
<dbReference type="InterPro" id="IPR031322">
    <property type="entry name" value="Shikimate/glucono_kinase"/>
</dbReference>
<accession>A0ABW2PX68</accession>
<gene>
    <name evidence="11" type="primary">aroK</name>
    <name evidence="12" type="ORF">ACFQRG_09750</name>
</gene>
<keyword evidence="7 11" id="KW-0418">Kinase</keyword>
<name>A0ABW2PX68_9BACL</name>
<proteinExistence type="inferred from homology"/>
<comment type="function">
    <text evidence="11">Catalyzes the specific phosphorylation of the 3-hydroxyl group of shikimic acid using ATP as a cosubstrate.</text>
</comment>
<comment type="cofactor">
    <cofactor evidence="11">
        <name>Mg(2+)</name>
        <dbReference type="ChEBI" id="CHEBI:18420"/>
    </cofactor>
    <text evidence="11">Binds 1 Mg(2+) ion per subunit.</text>
</comment>
<keyword evidence="13" id="KW-1185">Reference proteome</keyword>
<reference evidence="13" key="1">
    <citation type="journal article" date="2019" name="Int. J. Syst. Evol. Microbiol.">
        <title>The Global Catalogue of Microorganisms (GCM) 10K type strain sequencing project: providing services to taxonomists for standard genome sequencing and annotation.</title>
        <authorList>
            <consortium name="The Broad Institute Genomics Platform"/>
            <consortium name="The Broad Institute Genome Sequencing Center for Infectious Disease"/>
            <person name="Wu L."/>
            <person name="Ma J."/>
        </authorList>
    </citation>
    <scope>NUCLEOTIDE SEQUENCE [LARGE SCALE GENOMIC DNA]</scope>
    <source>
        <strain evidence="13">CGMCC 1.16305</strain>
    </source>
</reference>
<evidence type="ECO:0000313" key="13">
    <source>
        <dbReference type="Proteomes" id="UP001596505"/>
    </source>
</evidence>
<evidence type="ECO:0000313" key="12">
    <source>
        <dbReference type="EMBL" id="MFC7393247.1"/>
    </source>
</evidence>
<feature type="binding site" evidence="11">
    <location>
        <begin position="2"/>
        <end position="7"/>
    </location>
    <ligand>
        <name>ATP</name>
        <dbReference type="ChEBI" id="CHEBI:30616"/>
    </ligand>
</feature>
<organism evidence="12 13">
    <name type="scientific">Scopulibacillus cellulosilyticus</name>
    <dbReference type="NCBI Taxonomy" id="2665665"/>
    <lineage>
        <taxon>Bacteria</taxon>
        <taxon>Bacillati</taxon>
        <taxon>Bacillota</taxon>
        <taxon>Bacilli</taxon>
        <taxon>Bacillales</taxon>
        <taxon>Sporolactobacillaceae</taxon>
        <taxon>Scopulibacillus</taxon>
    </lineage>
</organism>
<keyword evidence="4 11" id="KW-0028">Amino-acid biosynthesis</keyword>
<dbReference type="InterPro" id="IPR027417">
    <property type="entry name" value="P-loop_NTPase"/>
</dbReference>
<dbReference type="EC" id="2.7.1.71" evidence="3 11"/>
<protein>
    <recommendedName>
        <fullName evidence="3 11">Shikimate kinase</fullName>
        <shortName evidence="11">SK</shortName>
        <ecNumber evidence="3 11">2.7.1.71</ecNumber>
    </recommendedName>
</protein>
<dbReference type="PROSITE" id="PS01128">
    <property type="entry name" value="SHIKIMATE_KINASE"/>
    <property type="match status" value="1"/>
</dbReference>
<keyword evidence="11" id="KW-0479">Metal-binding</keyword>
<comment type="similarity">
    <text evidence="2 11">Belongs to the shikimate kinase family.</text>
</comment>
<comment type="caution">
    <text evidence="11">Lacks conserved residue(s) required for the propagation of feature annotation.</text>
</comment>
<feature type="binding site" evidence="11">
    <location>
        <position position="70"/>
    </location>
    <ligand>
        <name>substrate</name>
    </ligand>
</feature>
<dbReference type="HAMAP" id="MF_00109">
    <property type="entry name" value="Shikimate_kinase"/>
    <property type="match status" value="1"/>
</dbReference>
<sequence length="173" mass="20250">MGVGKTTIGELVAKKLYREFIDIDKEIEKEFNMPIPEIFKTFGEETFREKEKEIITAFSKKRLKVISVGGGAFGQEEIKNICMTNGIVFLLDLSWDCWKERLDLIIDNRPVLQGRTLEEIEELYYQRQKIYSTHNSRFNTDNIEAEEISDYIIDTLKLSWDIHEPHSGKILEI</sequence>
<evidence type="ECO:0000256" key="5">
    <source>
        <dbReference type="ARBA" id="ARBA00022679"/>
    </source>
</evidence>
<dbReference type="EMBL" id="JBHTCO010000011">
    <property type="protein sequence ID" value="MFC7393247.1"/>
    <property type="molecule type" value="Genomic_DNA"/>
</dbReference>
<keyword evidence="11" id="KW-0963">Cytoplasm</keyword>
<keyword evidence="8 11" id="KW-0067">ATP-binding</keyword>
<evidence type="ECO:0000256" key="10">
    <source>
        <dbReference type="ARBA" id="ARBA00048567"/>
    </source>
</evidence>
<dbReference type="GO" id="GO:0004765">
    <property type="term" value="F:shikimate kinase activity"/>
    <property type="evidence" value="ECO:0007669"/>
    <property type="project" value="UniProtKB-EC"/>
</dbReference>
<comment type="subcellular location">
    <subcellularLocation>
        <location evidence="11">Cytoplasm</location>
    </subcellularLocation>
</comment>
<evidence type="ECO:0000256" key="8">
    <source>
        <dbReference type="ARBA" id="ARBA00022840"/>
    </source>
</evidence>
<evidence type="ECO:0000256" key="6">
    <source>
        <dbReference type="ARBA" id="ARBA00022741"/>
    </source>
</evidence>
<dbReference type="Pfam" id="PF01202">
    <property type="entry name" value="SKI"/>
    <property type="match status" value="1"/>
</dbReference>
<evidence type="ECO:0000256" key="2">
    <source>
        <dbReference type="ARBA" id="ARBA00006997"/>
    </source>
</evidence>
<evidence type="ECO:0000256" key="7">
    <source>
        <dbReference type="ARBA" id="ARBA00022777"/>
    </source>
</evidence>
<comment type="catalytic activity">
    <reaction evidence="10 11">
        <text>shikimate + ATP = 3-phosphoshikimate + ADP + H(+)</text>
        <dbReference type="Rhea" id="RHEA:13121"/>
        <dbReference type="ChEBI" id="CHEBI:15378"/>
        <dbReference type="ChEBI" id="CHEBI:30616"/>
        <dbReference type="ChEBI" id="CHEBI:36208"/>
        <dbReference type="ChEBI" id="CHEBI:145989"/>
        <dbReference type="ChEBI" id="CHEBI:456216"/>
        <dbReference type="EC" id="2.7.1.71"/>
    </reaction>
</comment>
<dbReference type="PANTHER" id="PTHR21087">
    <property type="entry name" value="SHIKIMATE KINASE"/>
    <property type="match status" value="1"/>
</dbReference>
<evidence type="ECO:0000256" key="9">
    <source>
        <dbReference type="ARBA" id="ARBA00023141"/>
    </source>
</evidence>
<dbReference type="Gene3D" id="3.40.50.300">
    <property type="entry name" value="P-loop containing nucleotide triphosphate hydrolases"/>
    <property type="match status" value="1"/>
</dbReference>
<comment type="subunit">
    <text evidence="11">Monomer.</text>
</comment>
<feature type="binding site" evidence="11">
    <location>
        <position position="109"/>
    </location>
    <ligand>
        <name>ATP</name>
        <dbReference type="ChEBI" id="CHEBI:30616"/>
    </ligand>
</feature>
<evidence type="ECO:0000256" key="4">
    <source>
        <dbReference type="ARBA" id="ARBA00022605"/>
    </source>
</evidence>
<evidence type="ECO:0000256" key="1">
    <source>
        <dbReference type="ARBA" id="ARBA00004842"/>
    </source>
</evidence>
<keyword evidence="11" id="KW-0460">Magnesium</keyword>
<dbReference type="CDD" id="cd00464">
    <property type="entry name" value="SK"/>
    <property type="match status" value="1"/>
</dbReference>
<dbReference type="PRINTS" id="PR01100">
    <property type="entry name" value="SHIKIMTKNASE"/>
</dbReference>
<keyword evidence="6 11" id="KW-0547">Nucleotide-binding</keyword>
<dbReference type="RefSeq" id="WP_380965825.1">
    <property type="nucleotide sequence ID" value="NZ_JBHTCO010000011.1"/>
</dbReference>
<feature type="binding site" evidence="11">
    <location>
        <position position="127"/>
    </location>
    <ligand>
        <name>substrate</name>
    </ligand>
</feature>
<feature type="binding site" evidence="11">
    <location>
        <position position="24"/>
    </location>
    <ligand>
        <name>substrate</name>
    </ligand>
</feature>